<dbReference type="AlphaFoldDB" id="A0A9Q9SIV4"/>
<accession>A0A9Q9SIV4</accession>
<evidence type="ECO:0000313" key="2">
    <source>
        <dbReference type="Proteomes" id="UP000494172"/>
    </source>
</evidence>
<dbReference type="RefSeq" id="WP_174992887.1">
    <property type="nucleotide sequence ID" value="NZ_CABVPX010000011.1"/>
</dbReference>
<reference evidence="1 2" key="1">
    <citation type="submission" date="2019-09" db="EMBL/GenBank/DDBJ databases">
        <authorList>
            <person name="Depoorter E."/>
        </authorList>
    </citation>
    <scope>NUCLEOTIDE SEQUENCE [LARGE SCALE GENOMIC DNA]</scope>
    <source>
        <strain evidence="1">LMG 24066</strain>
    </source>
</reference>
<proteinExistence type="predicted"/>
<sequence length="328" mass="37892">MRERLSYCVVKMPSEWARNDFDKRWSWLKGIEGESAVANIVFPMCLGDPAYERLKRHHQALAFWEDAVEKGLTLEKEHYHFHPLQFVEAFKICGWLSEDELRHVYPSTYKRITDGGSDEVAPRALSDSRREKYRKQINRVIRKYLIIQNMKRMSHLFGQGAEESRTLTWMSEQRTEASCNQLYGGKLGNDLPGDGYRYRGRGLKQLTGKYNYSEYWVYRGWIDRRSFTANWWAPHHPNANRPVIDGPAPDYILSDDFTTIDAGGWYWEATPNRGAPHNGSTINVLADDNVMDTAAVRAITVQINGAAGALNNRVYHTLRIHEIFGDTL</sequence>
<comment type="caution">
    <text evidence="1">The sequence shown here is derived from an EMBL/GenBank/DDBJ whole genome shotgun (WGS) entry which is preliminary data.</text>
</comment>
<evidence type="ECO:0000313" key="1">
    <source>
        <dbReference type="EMBL" id="VWB67943.1"/>
    </source>
</evidence>
<dbReference type="EMBL" id="CABVPX010000011">
    <property type="protein sequence ID" value="VWB67943.1"/>
    <property type="molecule type" value="Genomic_DNA"/>
</dbReference>
<gene>
    <name evidence="1" type="ORF">BAR24066_03169</name>
</gene>
<name>A0A9Q9SIV4_9BURK</name>
<protein>
    <submittedName>
        <fullName evidence="1">Peptidase M23</fullName>
    </submittedName>
</protein>
<dbReference type="Proteomes" id="UP000494172">
    <property type="component" value="Unassembled WGS sequence"/>
</dbReference>
<dbReference type="InterPro" id="IPR023346">
    <property type="entry name" value="Lysozyme-like_dom_sf"/>
</dbReference>
<organism evidence="1 2">
    <name type="scientific">Burkholderia arboris</name>
    <dbReference type="NCBI Taxonomy" id="488730"/>
    <lineage>
        <taxon>Bacteria</taxon>
        <taxon>Pseudomonadati</taxon>
        <taxon>Pseudomonadota</taxon>
        <taxon>Betaproteobacteria</taxon>
        <taxon>Burkholderiales</taxon>
        <taxon>Burkholderiaceae</taxon>
        <taxon>Burkholderia</taxon>
        <taxon>Burkholderia cepacia complex</taxon>
    </lineage>
</organism>
<dbReference type="Gene3D" id="1.10.530.10">
    <property type="match status" value="1"/>
</dbReference>
<dbReference type="SUPFAM" id="SSF53955">
    <property type="entry name" value="Lysozyme-like"/>
    <property type="match status" value="1"/>
</dbReference>